<dbReference type="RefSeq" id="WP_154650667.1">
    <property type="nucleotide sequence ID" value="NZ_KB892635.1"/>
</dbReference>
<dbReference type="EMBL" id="CP117523">
    <property type="protein sequence ID" value="WWD84252.1"/>
    <property type="molecule type" value="Genomic_DNA"/>
</dbReference>
<accession>A0ABZ2EX35</accession>
<name>A0ABZ2EX35_9FIRM</name>
<keyword evidence="2" id="KW-1185">Reference proteome</keyword>
<sequence>MDKDKRKSCCKGKSYKEHCHCEKKCHHENHHCDQLCERSCMCKRCRKFRRCCKCGCFCNMILFQKSKRGCRFVFECKCGHCFECICDFKGNCCCERECCRLDKKNTIKFNVNFVNESCHKKKTCSHNCLNKMKRCKCK</sequence>
<proteinExistence type="predicted"/>
<protein>
    <submittedName>
        <fullName evidence="1">Uncharacterized protein</fullName>
    </submittedName>
</protein>
<evidence type="ECO:0000313" key="2">
    <source>
        <dbReference type="Proteomes" id="UP001348492"/>
    </source>
</evidence>
<gene>
    <name evidence="1" type="ORF">TEGL_26830</name>
</gene>
<reference evidence="1 2" key="1">
    <citation type="journal article" date="2023" name="PLoS ONE">
        <title>Genome-based metabolic and phylogenomic analysis of three Terrisporobacter species.</title>
        <authorList>
            <person name="Boer T."/>
            <person name="Bengelsdorf F.R."/>
            <person name="Bomeke M."/>
            <person name="Daniel R."/>
            <person name="Poehlein A."/>
        </authorList>
    </citation>
    <scope>NUCLEOTIDE SEQUENCE [LARGE SCALE GENOMIC DNA]</scope>
    <source>
        <strain evidence="1 2">DSM 1288</strain>
    </source>
</reference>
<evidence type="ECO:0000313" key="1">
    <source>
        <dbReference type="EMBL" id="WWD84252.1"/>
    </source>
</evidence>
<organism evidence="1 2">
    <name type="scientific">Terrisporobacter glycolicus ATCC 14880 = DSM 1288</name>
    <dbReference type="NCBI Taxonomy" id="1121315"/>
    <lineage>
        <taxon>Bacteria</taxon>
        <taxon>Bacillati</taxon>
        <taxon>Bacillota</taxon>
        <taxon>Clostridia</taxon>
        <taxon>Peptostreptococcales</taxon>
        <taxon>Peptostreptococcaceae</taxon>
        <taxon>Terrisporobacter</taxon>
    </lineage>
</organism>
<dbReference type="Proteomes" id="UP001348492">
    <property type="component" value="Chromosome"/>
</dbReference>